<feature type="domain" description="Glycosyl hydrolase family 13 catalytic" evidence="3">
    <location>
        <begin position="145"/>
        <end position="502"/>
    </location>
</feature>
<dbReference type="RefSeq" id="WP_013881615.1">
    <property type="nucleotide sequence ID" value="NC_015666.1"/>
</dbReference>
<evidence type="ECO:0000256" key="2">
    <source>
        <dbReference type="ARBA" id="ARBA00023295"/>
    </source>
</evidence>
<sequence>MAIHREGVHHRSKSSYAYAYDEETVHVRLRTMRGDVAECTLLHGDKFDWPDSATRTRMERIGRDERFDYWQVSVRPPRRRLCYAFHLSDGDESLWVTEWGFESKPLSELPTAGERRPLHYFEYPFLHPTDVHDPPEWVSDAVFYQIFPERFANGDPERSPESVEEWGGEPTLDNFFGGDLQGIIDNLDYLEDLGVSALYLTPIFESRSNHKYNTTDYTSVDPHFGDEETLRQLTEQAHDRGIRVMLDAVFNHCGREFEPFQDVVENGRESEYADWFHVHEFPIEFEPRPNYDTFGFEAYMPKLNTENPEVKEYLLDVAAYWVDEIGIDGWRLDVADEVDHAFWRELREEVKAIDPDVYILGEIWHDSRAWLRGDQFDAVMNYPFSYAVIDFLIERDLDAGEFADKATRFLGRYPEQVNEVLFNLLGSHDTPRLLYRCDGDERLLRLAFLLLFTYRGTPCLYYGDEVGMTGGDDPDCRRPMVWDEAEQNTALREFVQRLIVLRDDHRPLRRGRIRFDRERTTSDLLVYRRADGDETVGIAINRGDDQAVVEPTDEQWETLLRTDADSGGVDAVDGRIVVPPRGGVVWR</sequence>
<dbReference type="InterPro" id="IPR004185">
    <property type="entry name" value="Glyco_hydro_13_lg-like_dom"/>
</dbReference>
<dbReference type="AlphaFoldDB" id="F8D4W8"/>
<dbReference type="EC" id="3.2.1.54" evidence="4"/>
<dbReference type="Pfam" id="PF00128">
    <property type="entry name" value="Alpha-amylase"/>
    <property type="match status" value="1"/>
</dbReference>
<evidence type="ECO:0000313" key="4">
    <source>
        <dbReference type="EMBL" id="AEH38729.1"/>
    </source>
</evidence>
<dbReference type="Gene3D" id="2.60.40.10">
    <property type="entry name" value="Immunoglobulins"/>
    <property type="match status" value="1"/>
</dbReference>
<dbReference type="InterPro" id="IPR014756">
    <property type="entry name" value="Ig_E-set"/>
</dbReference>
<dbReference type="Gene3D" id="3.90.400.10">
    <property type="entry name" value="Oligo-1,6-glucosidase, Domain 2"/>
    <property type="match status" value="1"/>
</dbReference>
<dbReference type="STRING" id="797210.Halxa_4124"/>
<dbReference type="InterPro" id="IPR017853">
    <property type="entry name" value="GH"/>
</dbReference>
<dbReference type="OrthoDB" id="18347at2157"/>
<accession>F8D4W8</accession>
<dbReference type="eggNOG" id="arCOG02948">
    <property type="taxonomic scope" value="Archaea"/>
</dbReference>
<dbReference type="SUPFAM" id="SSF51445">
    <property type="entry name" value="(Trans)glycosidases"/>
    <property type="match status" value="1"/>
</dbReference>
<dbReference type="InterPro" id="IPR045857">
    <property type="entry name" value="O16G_dom_2"/>
</dbReference>
<keyword evidence="5" id="KW-1185">Reference proteome</keyword>
<name>F8D4W8_HALXS</name>
<dbReference type="SUPFAM" id="SSF51011">
    <property type="entry name" value="Glycosyl hydrolase domain"/>
    <property type="match status" value="1"/>
</dbReference>
<evidence type="ECO:0000256" key="1">
    <source>
        <dbReference type="ARBA" id="ARBA00022801"/>
    </source>
</evidence>
<dbReference type="Proteomes" id="UP000006794">
    <property type="component" value="Chromosome"/>
</dbReference>
<dbReference type="PANTHER" id="PTHR10357:SF210">
    <property type="entry name" value="MALTODEXTRIN GLUCOSIDASE"/>
    <property type="match status" value="1"/>
</dbReference>
<dbReference type="CDD" id="cd02857">
    <property type="entry name" value="E_set_CDase_PDE_N"/>
    <property type="match status" value="1"/>
</dbReference>
<dbReference type="GO" id="GO:0005975">
    <property type="term" value="P:carbohydrate metabolic process"/>
    <property type="evidence" value="ECO:0007669"/>
    <property type="project" value="InterPro"/>
</dbReference>
<dbReference type="InterPro" id="IPR006047">
    <property type="entry name" value="GH13_cat_dom"/>
</dbReference>
<proteinExistence type="predicted"/>
<organism evidence="4 5">
    <name type="scientific">Halopiger xanaduensis (strain DSM 18323 / JCM 14033 / SH-6)</name>
    <dbReference type="NCBI Taxonomy" id="797210"/>
    <lineage>
        <taxon>Archaea</taxon>
        <taxon>Methanobacteriati</taxon>
        <taxon>Methanobacteriota</taxon>
        <taxon>Stenosarchaea group</taxon>
        <taxon>Halobacteria</taxon>
        <taxon>Halobacteriales</taxon>
        <taxon>Natrialbaceae</taxon>
        <taxon>Halopiger</taxon>
    </lineage>
</organism>
<dbReference type="GO" id="GO:0047798">
    <property type="term" value="F:cyclomaltodextrinase activity"/>
    <property type="evidence" value="ECO:0007669"/>
    <property type="project" value="UniProtKB-EC"/>
</dbReference>
<dbReference type="Gene3D" id="3.20.20.80">
    <property type="entry name" value="Glycosidases"/>
    <property type="match status" value="1"/>
</dbReference>
<evidence type="ECO:0000313" key="5">
    <source>
        <dbReference type="Proteomes" id="UP000006794"/>
    </source>
</evidence>
<keyword evidence="2 4" id="KW-0326">Glycosidase</keyword>
<protein>
    <submittedName>
        <fullName evidence="4">Cyclomaltodextrinase</fullName>
        <ecNumber evidence="4">3.2.1.54</ecNumber>
    </submittedName>
</protein>
<dbReference type="Pfam" id="PF02903">
    <property type="entry name" value="Alpha-amylase_N"/>
    <property type="match status" value="1"/>
</dbReference>
<dbReference type="KEGG" id="hxa:Halxa_4124"/>
<dbReference type="InterPro" id="IPR013783">
    <property type="entry name" value="Ig-like_fold"/>
</dbReference>
<dbReference type="GeneID" id="10799066"/>
<reference evidence="4 5" key="1">
    <citation type="journal article" date="2012" name="Stand. Genomic Sci.">
        <title>Complete genome sequence of Halopiger xanaduensis type strain (SH-6(T)).</title>
        <authorList>
            <person name="Anderson I."/>
            <person name="Tindall B.J."/>
            <person name="Rohde M."/>
            <person name="Lucas S."/>
            <person name="Han J."/>
            <person name="Lapidus A."/>
            <person name="Cheng J.F."/>
            <person name="Goodwin L."/>
            <person name="Pitluck S."/>
            <person name="Peters L."/>
            <person name="Pati A."/>
            <person name="Mikhailova N."/>
            <person name="Pagani I."/>
            <person name="Teshima H."/>
            <person name="Han C."/>
            <person name="Tapia R."/>
            <person name="Land M."/>
            <person name="Woyke T."/>
            <person name="Klenk H.P."/>
            <person name="Kyrpides N."/>
            <person name="Ivanova N."/>
        </authorList>
    </citation>
    <scope>NUCLEOTIDE SEQUENCE [LARGE SCALE GENOMIC DNA]</scope>
    <source>
        <strain evidence="5">DSM 18323 / JCM 14033 / SH-6</strain>
    </source>
</reference>
<gene>
    <name evidence="4" type="ordered locus">Halxa_4124</name>
</gene>
<dbReference type="HOGENOM" id="CLU_006462_6_2_2"/>
<dbReference type="CDD" id="cd11338">
    <property type="entry name" value="AmyAc_CMD"/>
    <property type="match status" value="1"/>
</dbReference>
<dbReference type="EMBL" id="CP002839">
    <property type="protein sequence ID" value="AEH38729.1"/>
    <property type="molecule type" value="Genomic_DNA"/>
</dbReference>
<dbReference type="PANTHER" id="PTHR10357">
    <property type="entry name" value="ALPHA-AMYLASE FAMILY MEMBER"/>
    <property type="match status" value="1"/>
</dbReference>
<keyword evidence="1 4" id="KW-0378">Hydrolase</keyword>
<evidence type="ECO:0000259" key="3">
    <source>
        <dbReference type="SMART" id="SM00642"/>
    </source>
</evidence>
<dbReference type="SUPFAM" id="SSF81296">
    <property type="entry name" value="E set domains"/>
    <property type="match status" value="1"/>
</dbReference>
<dbReference type="SMART" id="SM00642">
    <property type="entry name" value="Aamy"/>
    <property type="match status" value="1"/>
</dbReference>